<dbReference type="Pfam" id="PF08585">
    <property type="entry name" value="RMI1_N_C"/>
    <property type="match status" value="1"/>
</dbReference>
<feature type="compositionally biased region" description="Pro residues" evidence="3">
    <location>
        <begin position="283"/>
        <end position="295"/>
    </location>
</feature>
<feature type="compositionally biased region" description="Polar residues" evidence="3">
    <location>
        <begin position="342"/>
        <end position="353"/>
    </location>
</feature>
<dbReference type="InterPro" id="IPR042470">
    <property type="entry name" value="RMI1_N_C_sf"/>
</dbReference>
<comment type="caution">
    <text evidence="6">The sequence shown here is derived from an EMBL/GenBank/DDBJ whole genome shotgun (WGS) entry which is preliminary data.</text>
</comment>
<dbReference type="EMBL" id="BLQM01000200">
    <property type="protein sequence ID" value="GMH74885.1"/>
    <property type="molecule type" value="Genomic_DNA"/>
</dbReference>
<organism evidence="6 7">
    <name type="scientific">Triparma laevis f. inornata</name>
    <dbReference type="NCBI Taxonomy" id="1714386"/>
    <lineage>
        <taxon>Eukaryota</taxon>
        <taxon>Sar</taxon>
        <taxon>Stramenopiles</taxon>
        <taxon>Ochrophyta</taxon>
        <taxon>Bolidophyceae</taxon>
        <taxon>Parmales</taxon>
        <taxon>Triparmaceae</taxon>
        <taxon>Triparma</taxon>
    </lineage>
</organism>
<dbReference type="GO" id="GO:0000712">
    <property type="term" value="P:resolution of meiotic recombination intermediates"/>
    <property type="evidence" value="ECO:0007669"/>
    <property type="project" value="TreeGrafter"/>
</dbReference>
<feature type="domain" description="RMI1 N-terminal" evidence="5">
    <location>
        <begin position="19"/>
        <end position="63"/>
    </location>
</feature>
<dbReference type="PANTHER" id="PTHR14790">
    <property type="entry name" value="RECQ-MEDIATED GENOME INSTABILITY PROTEIN 1 RMI1"/>
    <property type="match status" value="1"/>
</dbReference>
<dbReference type="GO" id="GO:0031422">
    <property type="term" value="C:RecQ family helicase-topoisomerase III complex"/>
    <property type="evidence" value="ECO:0007669"/>
    <property type="project" value="TreeGrafter"/>
</dbReference>
<dbReference type="AlphaFoldDB" id="A0A9W7EEB1"/>
<evidence type="ECO:0000256" key="2">
    <source>
        <dbReference type="ARBA" id="ARBA00018987"/>
    </source>
</evidence>
<evidence type="ECO:0000256" key="1">
    <source>
        <dbReference type="ARBA" id="ARBA00006395"/>
    </source>
</evidence>
<dbReference type="Proteomes" id="UP001162640">
    <property type="component" value="Unassembled WGS sequence"/>
</dbReference>
<reference evidence="7" key="1">
    <citation type="journal article" date="2023" name="Commun. Biol.">
        <title>Genome analysis of Parmales, the sister group of diatoms, reveals the evolutionary specialization of diatoms from phago-mixotrophs to photoautotrophs.</title>
        <authorList>
            <person name="Ban H."/>
            <person name="Sato S."/>
            <person name="Yoshikawa S."/>
            <person name="Yamada K."/>
            <person name="Nakamura Y."/>
            <person name="Ichinomiya M."/>
            <person name="Sato N."/>
            <person name="Blanc-Mathieu R."/>
            <person name="Endo H."/>
            <person name="Kuwata A."/>
            <person name="Ogata H."/>
        </authorList>
    </citation>
    <scope>NUCLEOTIDE SEQUENCE [LARGE SCALE GENOMIC DNA]</scope>
</reference>
<dbReference type="GO" id="GO:0000724">
    <property type="term" value="P:double-strand break repair via homologous recombination"/>
    <property type="evidence" value="ECO:0007669"/>
    <property type="project" value="TreeGrafter"/>
</dbReference>
<evidence type="ECO:0000259" key="4">
    <source>
        <dbReference type="Pfam" id="PF08585"/>
    </source>
</evidence>
<comment type="similarity">
    <text evidence="1">Belongs to the RMI1 family.</text>
</comment>
<feature type="domain" description="RecQ mediated genome instability protein 1 OB-fold" evidence="4">
    <location>
        <begin position="112"/>
        <end position="229"/>
    </location>
</feature>
<feature type="region of interest" description="Disordered" evidence="3">
    <location>
        <begin position="80"/>
        <end position="106"/>
    </location>
</feature>
<feature type="compositionally biased region" description="Low complexity" evidence="3">
    <location>
        <begin position="296"/>
        <end position="324"/>
    </location>
</feature>
<dbReference type="InterPro" id="IPR013894">
    <property type="entry name" value="RMI1_OB"/>
</dbReference>
<gene>
    <name evidence="6" type="ORF">TL16_g06584</name>
</gene>
<dbReference type="InterPro" id="IPR049363">
    <property type="entry name" value="RMI1_N"/>
</dbReference>
<evidence type="ECO:0000313" key="7">
    <source>
        <dbReference type="Proteomes" id="UP001162640"/>
    </source>
</evidence>
<evidence type="ECO:0000256" key="3">
    <source>
        <dbReference type="SAM" id="MobiDB-lite"/>
    </source>
</evidence>
<feature type="region of interest" description="Disordered" evidence="3">
    <location>
        <begin position="261"/>
        <end position="386"/>
    </location>
</feature>
<feature type="compositionally biased region" description="Low complexity" evidence="3">
    <location>
        <begin position="94"/>
        <end position="106"/>
    </location>
</feature>
<dbReference type="SMART" id="SM01161">
    <property type="entry name" value="DUF1767"/>
    <property type="match status" value="1"/>
</dbReference>
<dbReference type="Gene3D" id="2.40.50.770">
    <property type="entry name" value="RecQ-mediated genome instability protein Rmi1, C-terminal domain"/>
    <property type="match status" value="1"/>
</dbReference>
<feature type="compositionally biased region" description="Pro residues" evidence="3">
    <location>
        <begin position="368"/>
        <end position="382"/>
    </location>
</feature>
<protein>
    <recommendedName>
        <fullName evidence="2">RecQ-mediated genome instability protein 1</fullName>
    </recommendedName>
</protein>
<dbReference type="Pfam" id="PF21000">
    <property type="entry name" value="RMI1_N_N"/>
    <property type="match status" value="1"/>
</dbReference>
<evidence type="ECO:0000259" key="5">
    <source>
        <dbReference type="Pfam" id="PF21000"/>
    </source>
</evidence>
<sequence>MSEIRQSVHAHFLDKFGCNLNREWLDACIQAVAQYESRASSSSLEQINLKVFSQIINSDLRDSCNLLPSNSPVRALISESETAATSSLPPQTNTVSTSTLPPQTSTPSTFKALLQIEESLDISTNAEHRATYGSASTSTQTSQSLYSKRVLKLALHDGCNKSTTNTSIQSDYVPPFVGIEVEVIPDISVNTLAGAKILLQGEIAVSCGVLLLKRGSVVFLGGQVAELVNLQKMAIKQARRKYDNNEGGATLRALVWNNQADGDGEEEDVGEGEDADRQQQQQRPPPQPQNPPRPPQQQQRNPYAQQQQQFSPSPTVSASMTTPTPAAPPAPPAQTRPAPQAHSQQYQNHNTIQLSPSRTSSDSSTSSPPTPPHQPPPKPPILPFSSLKSQIPSAWTSDSLSSKVFSSPSSICGMSGFKMVKRKKLKSLSILPPPSSPSAKYAFLVIASIASDSTPNETTNVEVSSELCESIMSPYTADSFKALKKNHMDEAQKVITEKTPHFMMKGTLLYRIVQGDGEGAGIPQPHLLLVGKQNDNSTEKSQD</sequence>
<feature type="compositionally biased region" description="Polar residues" evidence="3">
    <location>
        <begin position="80"/>
        <end position="93"/>
    </location>
</feature>
<dbReference type="GO" id="GO:0016604">
    <property type="term" value="C:nuclear body"/>
    <property type="evidence" value="ECO:0007669"/>
    <property type="project" value="TreeGrafter"/>
</dbReference>
<dbReference type="PANTHER" id="PTHR14790:SF15">
    <property type="entry name" value="RECQ-MEDIATED GENOME INSTABILITY PROTEIN 1"/>
    <property type="match status" value="1"/>
</dbReference>
<feature type="compositionally biased region" description="Low complexity" evidence="3">
    <location>
        <begin position="354"/>
        <end position="367"/>
    </location>
</feature>
<name>A0A9W7EEB1_9STRA</name>
<feature type="compositionally biased region" description="Acidic residues" evidence="3">
    <location>
        <begin position="262"/>
        <end position="274"/>
    </location>
</feature>
<accession>A0A9W7EEB1</accession>
<evidence type="ECO:0000313" key="6">
    <source>
        <dbReference type="EMBL" id="GMH74885.1"/>
    </source>
</evidence>
<feature type="compositionally biased region" description="Pro residues" evidence="3">
    <location>
        <begin position="325"/>
        <end position="334"/>
    </location>
</feature>
<proteinExistence type="inferred from homology"/>